<keyword evidence="2" id="KW-1185">Reference proteome</keyword>
<gene>
    <name evidence="1" type="ORF">RUMLAC_00381</name>
</gene>
<protein>
    <submittedName>
        <fullName evidence="1">Uncharacterized protein</fullName>
    </submittedName>
</protein>
<sequence length="39" mass="4363">MHTKGTSDLYEGIVSLDDGVFCIGEKLNFMEKLLKLFGL</sequence>
<reference evidence="1 2" key="2">
    <citation type="submission" date="2008-08" db="EMBL/GenBank/DDBJ databases">
        <authorList>
            <person name="Fulton L."/>
            <person name="Clifton S."/>
            <person name="Fulton B."/>
            <person name="Xu J."/>
            <person name="Minx P."/>
            <person name="Pepin K.H."/>
            <person name="Johnson M."/>
            <person name="Bhonagiri V."/>
            <person name="Nash W.E."/>
            <person name="Mardis E.R."/>
            <person name="Wilson R.K."/>
        </authorList>
    </citation>
    <scope>NUCLEOTIDE SEQUENCE [LARGE SCALE GENOMIC DNA]</scope>
    <source>
        <strain evidence="1 2">ATCC 29176</strain>
    </source>
</reference>
<proteinExistence type="predicted"/>
<dbReference type="AlphaFoldDB" id="B5CLQ7"/>
<comment type="caution">
    <text evidence="1">The sequence shown here is derived from an EMBL/GenBank/DDBJ whole genome shotgun (WGS) entry which is preliminary data.</text>
</comment>
<organism evidence="1 2">
    <name type="scientific">[Ruminococcus] lactaris ATCC 29176</name>
    <dbReference type="NCBI Taxonomy" id="471875"/>
    <lineage>
        <taxon>Bacteria</taxon>
        <taxon>Bacillati</taxon>
        <taxon>Bacillota</taxon>
        <taxon>Clostridia</taxon>
        <taxon>Lachnospirales</taxon>
        <taxon>Lachnospiraceae</taxon>
        <taxon>Mediterraneibacter</taxon>
    </lineage>
</organism>
<evidence type="ECO:0000313" key="2">
    <source>
        <dbReference type="Proteomes" id="UP000003254"/>
    </source>
</evidence>
<dbReference type="HOGENOM" id="CLU_3316458_0_0_9"/>
<name>B5CLQ7_9FIRM</name>
<evidence type="ECO:0000313" key="1">
    <source>
        <dbReference type="EMBL" id="EDY33810.1"/>
    </source>
</evidence>
<reference evidence="1 2" key="1">
    <citation type="submission" date="2008-08" db="EMBL/GenBank/DDBJ databases">
        <title>Draft genome sequence of Ruminococcus lactaris ATCC 29176.</title>
        <authorList>
            <person name="Sudarsanam P."/>
            <person name="Ley R."/>
            <person name="Guruge J."/>
            <person name="Turnbaugh P.J."/>
            <person name="Mahowald M."/>
            <person name="Liep D."/>
            <person name="Gordon J."/>
        </authorList>
    </citation>
    <scope>NUCLEOTIDE SEQUENCE [LARGE SCALE GENOMIC DNA]</scope>
    <source>
        <strain evidence="1 2">ATCC 29176</strain>
    </source>
</reference>
<dbReference type="Proteomes" id="UP000003254">
    <property type="component" value="Unassembled WGS sequence"/>
</dbReference>
<accession>B5CLQ7</accession>
<dbReference type="EMBL" id="ABOU02000016">
    <property type="protein sequence ID" value="EDY33810.1"/>
    <property type="molecule type" value="Genomic_DNA"/>
</dbReference>